<name>A0ABT7SW93_9ALTE</name>
<keyword evidence="2" id="KW-0472">Membrane</keyword>
<keyword evidence="2" id="KW-0812">Transmembrane</keyword>
<keyword evidence="4" id="KW-1185">Reference proteome</keyword>
<accession>A0ABT7SW93</accession>
<reference evidence="3 4" key="1">
    <citation type="submission" date="2023-06" db="EMBL/GenBank/DDBJ databases">
        <title>Alteromonas sp. ASW11-36 isolated from intertidal sand.</title>
        <authorList>
            <person name="Li Y."/>
        </authorList>
    </citation>
    <scope>NUCLEOTIDE SEQUENCE [LARGE SCALE GENOMIC DNA]</scope>
    <source>
        <strain evidence="3 4">ASW11-36</strain>
    </source>
</reference>
<comment type="caution">
    <text evidence="3">The sequence shown here is derived from an EMBL/GenBank/DDBJ whole genome shotgun (WGS) entry which is preliminary data.</text>
</comment>
<dbReference type="EMBL" id="JAUCBP010000007">
    <property type="protein sequence ID" value="MDM7860455.1"/>
    <property type="molecule type" value="Genomic_DNA"/>
</dbReference>
<dbReference type="SUPFAM" id="SSF81901">
    <property type="entry name" value="HCP-like"/>
    <property type="match status" value="1"/>
</dbReference>
<dbReference type="InterPro" id="IPR019734">
    <property type="entry name" value="TPR_rpt"/>
</dbReference>
<organism evidence="3 4">
    <name type="scientific">Alteromonas arenosi</name>
    <dbReference type="NCBI Taxonomy" id="3055817"/>
    <lineage>
        <taxon>Bacteria</taxon>
        <taxon>Pseudomonadati</taxon>
        <taxon>Pseudomonadota</taxon>
        <taxon>Gammaproteobacteria</taxon>
        <taxon>Alteromonadales</taxon>
        <taxon>Alteromonadaceae</taxon>
        <taxon>Alteromonas/Salinimonas group</taxon>
        <taxon>Alteromonas</taxon>
    </lineage>
</organism>
<feature type="repeat" description="TPR" evidence="1">
    <location>
        <begin position="304"/>
        <end position="337"/>
    </location>
</feature>
<dbReference type="SMART" id="SM00028">
    <property type="entry name" value="TPR"/>
    <property type="match status" value="3"/>
</dbReference>
<protein>
    <recommendedName>
        <fullName evidence="5">Tetratricopeptide repeat protein</fullName>
    </recommendedName>
</protein>
<feature type="transmembrane region" description="Helical" evidence="2">
    <location>
        <begin position="21"/>
        <end position="41"/>
    </location>
</feature>
<evidence type="ECO:0008006" key="5">
    <source>
        <dbReference type="Google" id="ProtNLM"/>
    </source>
</evidence>
<evidence type="ECO:0000313" key="4">
    <source>
        <dbReference type="Proteomes" id="UP001234343"/>
    </source>
</evidence>
<evidence type="ECO:0000313" key="3">
    <source>
        <dbReference type="EMBL" id="MDM7860455.1"/>
    </source>
</evidence>
<keyword evidence="1" id="KW-0802">TPR repeat</keyword>
<sequence length="423" mass="48018">MQKELEDAVAHLEESQRKAKFAIFFWLAAVAVIAAAFYFAALEYSENKKQLEDVQQLVISMEQNTLALQQETEKLRAETEILKSETKSFRIRTNAVLNDISVLRNSMEALTERTDLTEKALYVAEKWLQKSPLTSEEQRIKETAVSSNEDNSVITLLKGIQYLDKDEYDAAITQFKIAQSEQQTQDLATWGLARTYLDSKQFELALSTFNSAMNSADVSIRFGVLVDRGLTWVRLTEIENNLYNALADYKAAIAIYENELPKDAKYPTVFRRRGLVLLRMGEVKFARRDFDRAVNVSVNDEEIASALENIGLIYLEESSWKQAIENSRFVAEIYPNSTWNWSVRAIAAGKLKNENMRKCSIGQWVDNGGNPDSSMRHYVRQDIWQYLTTLYNTEVANRQAAEGASGSSFCTDDAVAATFGMLN</sequence>
<dbReference type="RefSeq" id="WP_289364752.1">
    <property type="nucleotide sequence ID" value="NZ_JAUCBP010000007.1"/>
</dbReference>
<gene>
    <name evidence="3" type="ORF">QTP81_07590</name>
</gene>
<evidence type="ECO:0000256" key="2">
    <source>
        <dbReference type="SAM" id="Phobius"/>
    </source>
</evidence>
<proteinExistence type="predicted"/>
<dbReference type="PROSITE" id="PS50005">
    <property type="entry name" value="TPR"/>
    <property type="match status" value="1"/>
</dbReference>
<dbReference type="InterPro" id="IPR011990">
    <property type="entry name" value="TPR-like_helical_dom_sf"/>
</dbReference>
<keyword evidence="2" id="KW-1133">Transmembrane helix</keyword>
<dbReference type="Gene3D" id="1.25.40.10">
    <property type="entry name" value="Tetratricopeptide repeat domain"/>
    <property type="match status" value="2"/>
</dbReference>
<evidence type="ECO:0000256" key="1">
    <source>
        <dbReference type="PROSITE-ProRule" id="PRU00339"/>
    </source>
</evidence>
<dbReference type="Proteomes" id="UP001234343">
    <property type="component" value="Unassembled WGS sequence"/>
</dbReference>